<keyword evidence="3" id="KW-0378">Hydrolase</keyword>
<dbReference type="Pfam" id="PF01400">
    <property type="entry name" value="Astacin"/>
    <property type="match status" value="1"/>
</dbReference>
<dbReference type="PANTHER" id="PTHR10127">
    <property type="entry name" value="DISCOIDIN, CUB, EGF, LAMININ , AND ZINC METALLOPROTEASE DOMAIN CONTAINING"/>
    <property type="match status" value="1"/>
</dbReference>
<keyword evidence="7" id="KW-0732">Signal</keyword>
<keyword evidence="1" id="KW-0645">Protease</keyword>
<dbReference type="SUPFAM" id="SSF55486">
    <property type="entry name" value="Metalloproteases ('zincins'), catalytic domain"/>
    <property type="match status" value="1"/>
</dbReference>
<feature type="region of interest" description="Disordered" evidence="6">
    <location>
        <begin position="39"/>
        <end position="78"/>
    </location>
</feature>
<keyword evidence="2" id="KW-0479">Metal-binding</keyword>
<evidence type="ECO:0000256" key="2">
    <source>
        <dbReference type="ARBA" id="ARBA00022723"/>
    </source>
</evidence>
<dbReference type="InterPro" id="IPR001506">
    <property type="entry name" value="Peptidase_M12A"/>
</dbReference>
<evidence type="ECO:0000256" key="6">
    <source>
        <dbReference type="SAM" id="MobiDB-lite"/>
    </source>
</evidence>
<dbReference type="Proteomes" id="UP000035680">
    <property type="component" value="Unassembled WGS sequence"/>
</dbReference>
<evidence type="ECO:0000256" key="5">
    <source>
        <dbReference type="ARBA" id="ARBA00023049"/>
    </source>
</evidence>
<protein>
    <submittedName>
        <fullName evidence="10">Astacin domain-containing protein</fullName>
    </submittedName>
</protein>
<name>A0A0K0F0M6_STRVS</name>
<reference evidence="10" key="2">
    <citation type="submission" date="2015-08" db="UniProtKB">
        <authorList>
            <consortium name="WormBaseParasite"/>
        </authorList>
    </citation>
    <scope>IDENTIFICATION</scope>
</reference>
<feature type="signal peptide" evidence="7">
    <location>
        <begin position="1"/>
        <end position="22"/>
    </location>
</feature>
<evidence type="ECO:0000256" key="4">
    <source>
        <dbReference type="ARBA" id="ARBA00022833"/>
    </source>
</evidence>
<dbReference type="GO" id="GO:0004222">
    <property type="term" value="F:metalloendopeptidase activity"/>
    <property type="evidence" value="ECO:0007669"/>
    <property type="project" value="InterPro"/>
</dbReference>
<dbReference type="AlphaFoldDB" id="A0A0K0F0M6"/>
<evidence type="ECO:0000259" key="8">
    <source>
        <dbReference type="Pfam" id="PF01400"/>
    </source>
</evidence>
<feature type="domain" description="Peptidase M12A" evidence="8">
    <location>
        <begin position="86"/>
        <end position="269"/>
    </location>
</feature>
<dbReference type="WBParaSite" id="SVE_0234000.1">
    <property type="protein sequence ID" value="SVE_0234000.1"/>
    <property type="gene ID" value="SVE_0234000"/>
</dbReference>
<organism evidence="9 10">
    <name type="scientific">Strongyloides venezuelensis</name>
    <name type="common">Threadworm</name>
    <dbReference type="NCBI Taxonomy" id="75913"/>
    <lineage>
        <taxon>Eukaryota</taxon>
        <taxon>Metazoa</taxon>
        <taxon>Ecdysozoa</taxon>
        <taxon>Nematoda</taxon>
        <taxon>Chromadorea</taxon>
        <taxon>Rhabditida</taxon>
        <taxon>Tylenchina</taxon>
        <taxon>Panagrolaimomorpha</taxon>
        <taxon>Strongyloidoidea</taxon>
        <taxon>Strongyloididae</taxon>
        <taxon>Strongyloides</taxon>
    </lineage>
</organism>
<dbReference type="Gene3D" id="3.40.390.10">
    <property type="entry name" value="Collagenase (Catalytic Domain)"/>
    <property type="match status" value="1"/>
</dbReference>
<feature type="compositionally biased region" description="Basic residues" evidence="6">
    <location>
        <begin position="39"/>
        <end position="73"/>
    </location>
</feature>
<feature type="chain" id="PRO_5005329179" evidence="7">
    <location>
        <begin position="23"/>
        <end position="426"/>
    </location>
</feature>
<keyword evidence="4" id="KW-0862">Zinc</keyword>
<evidence type="ECO:0000256" key="1">
    <source>
        <dbReference type="ARBA" id="ARBA00022670"/>
    </source>
</evidence>
<evidence type="ECO:0000256" key="3">
    <source>
        <dbReference type="ARBA" id="ARBA00022801"/>
    </source>
</evidence>
<reference evidence="9" key="1">
    <citation type="submission" date="2014-07" db="EMBL/GenBank/DDBJ databases">
        <authorList>
            <person name="Martin A.A"/>
            <person name="De Silva N."/>
        </authorList>
    </citation>
    <scope>NUCLEOTIDE SEQUENCE</scope>
</reference>
<sequence length="426" mass="49656">MNLSFLITLISVLYILQNVVESKIFDQLIKQRGGSITKIHKTNSKKGGKKPKPKSTTKRKTTSKKTKTSKPSHKPGSYQSPYYIKQTIIKYYLDEKLEKKFYNLIKQQTTHIGTHTCLKIERQTNSKKTKDIDIGCCSENWVKLSTKKGRPTKVCLKEDVTAKELVFYFGYALGLVPEITRNDSNLYVKVFENNISPKTDYEKYYKVQKYSSKIIANSSFDYYSMMLSSQYFKNRKNDKRTYRFETNLGEYYEKTVNISEFFTYNDLKRLWYLYCDKKCTSLDCKNYGYPENNCEKCICPTPFTGEKCEIPFPKFEECGNTTEFIANASKSFYTIENINLDCNYLIKSKNNKKVQFIVEKLYMPRESDCDFNFGSIVKYREDRGAEGLYLCGNYTKISFPPLTSEVYLTIIGTGKNSLNFSIQEKQ</sequence>
<dbReference type="PANTHER" id="PTHR10127:SF780">
    <property type="entry name" value="METALLOENDOPEPTIDASE"/>
    <property type="match status" value="1"/>
</dbReference>
<evidence type="ECO:0000256" key="7">
    <source>
        <dbReference type="SAM" id="SignalP"/>
    </source>
</evidence>
<dbReference type="GO" id="GO:0046872">
    <property type="term" value="F:metal ion binding"/>
    <property type="evidence" value="ECO:0007669"/>
    <property type="project" value="UniProtKB-KW"/>
</dbReference>
<evidence type="ECO:0000313" key="9">
    <source>
        <dbReference type="Proteomes" id="UP000035680"/>
    </source>
</evidence>
<accession>A0A0K0F0M6</accession>
<dbReference type="GO" id="GO:0006508">
    <property type="term" value="P:proteolysis"/>
    <property type="evidence" value="ECO:0007669"/>
    <property type="project" value="UniProtKB-KW"/>
</dbReference>
<keyword evidence="9" id="KW-1185">Reference proteome</keyword>
<dbReference type="InterPro" id="IPR024079">
    <property type="entry name" value="MetalloPept_cat_dom_sf"/>
</dbReference>
<proteinExistence type="predicted"/>
<keyword evidence="5" id="KW-0482">Metalloprotease</keyword>
<evidence type="ECO:0000313" key="10">
    <source>
        <dbReference type="WBParaSite" id="SVE_0234000.1"/>
    </source>
</evidence>